<evidence type="ECO:0000259" key="3">
    <source>
        <dbReference type="Pfam" id="PF17111"/>
    </source>
</evidence>
<keyword evidence="1" id="KW-0175">Coiled coil</keyword>
<keyword evidence="2" id="KW-0732">Signal</keyword>
<feature type="coiled-coil region" evidence="1">
    <location>
        <begin position="39"/>
        <end position="66"/>
    </location>
</feature>
<feature type="signal peptide" evidence="2">
    <location>
        <begin position="1"/>
        <end position="18"/>
    </location>
</feature>
<reference evidence="4" key="1">
    <citation type="submission" date="2023-06" db="EMBL/GenBank/DDBJ databases">
        <title>Genome-scale phylogeny and comparative genomics of the fungal order Sordariales.</title>
        <authorList>
            <consortium name="Lawrence Berkeley National Laboratory"/>
            <person name="Hensen N."/>
            <person name="Bonometti L."/>
            <person name="Westerberg I."/>
            <person name="Brannstrom I.O."/>
            <person name="Guillou S."/>
            <person name="Cros-Aarteil S."/>
            <person name="Calhoun S."/>
            <person name="Haridas S."/>
            <person name="Kuo A."/>
            <person name="Mondo S."/>
            <person name="Pangilinan J."/>
            <person name="Riley R."/>
            <person name="LaButti K."/>
            <person name="Andreopoulos B."/>
            <person name="Lipzen A."/>
            <person name="Chen C."/>
            <person name="Yanf M."/>
            <person name="Daum C."/>
            <person name="Ng V."/>
            <person name="Clum A."/>
            <person name="Steindorff A."/>
            <person name="Ohm R."/>
            <person name="Martin F."/>
            <person name="Silar P."/>
            <person name="Natvig D."/>
            <person name="Lalanne C."/>
            <person name="Gautier V."/>
            <person name="Ament-velasquez S.L."/>
            <person name="Kruys A."/>
            <person name="Hutchinson M.I."/>
            <person name="Powell A.J."/>
            <person name="Barry K."/>
            <person name="Miller A.N."/>
            <person name="Grigoriev I.V."/>
            <person name="Debuchy R."/>
            <person name="Gladieux P."/>
            <person name="Thoren M.H."/>
            <person name="Johannesson H."/>
        </authorList>
    </citation>
    <scope>NUCLEOTIDE SEQUENCE</scope>
    <source>
        <strain evidence="4">SMH3187-1</strain>
    </source>
</reference>
<keyword evidence="5" id="KW-1185">Reference proteome</keyword>
<accession>A0AA40EIH6</accession>
<feature type="chain" id="PRO_5041270377" description="Azaphilone pigments biosynthesis cluster protein L N-terminal domain-containing protein" evidence="2">
    <location>
        <begin position="19"/>
        <end position="433"/>
    </location>
</feature>
<feature type="domain" description="Azaphilone pigments biosynthesis cluster protein L N-terminal" evidence="3">
    <location>
        <begin position="2"/>
        <end position="210"/>
    </location>
</feature>
<dbReference type="AlphaFoldDB" id="A0AA40EIH6"/>
<evidence type="ECO:0000313" key="5">
    <source>
        <dbReference type="Proteomes" id="UP001172155"/>
    </source>
</evidence>
<dbReference type="Proteomes" id="UP001172155">
    <property type="component" value="Unassembled WGS sequence"/>
</dbReference>
<organism evidence="4 5">
    <name type="scientific">Schizothecium vesticola</name>
    <dbReference type="NCBI Taxonomy" id="314040"/>
    <lineage>
        <taxon>Eukaryota</taxon>
        <taxon>Fungi</taxon>
        <taxon>Dikarya</taxon>
        <taxon>Ascomycota</taxon>
        <taxon>Pezizomycotina</taxon>
        <taxon>Sordariomycetes</taxon>
        <taxon>Sordariomycetidae</taxon>
        <taxon>Sordariales</taxon>
        <taxon>Schizotheciaceae</taxon>
        <taxon>Schizothecium</taxon>
    </lineage>
</organism>
<evidence type="ECO:0000256" key="1">
    <source>
        <dbReference type="SAM" id="Coils"/>
    </source>
</evidence>
<comment type="caution">
    <text evidence="4">The sequence shown here is derived from an EMBL/GenBank/DDBJ whole genome shotgun (WGS) entry which is preliminary data.</text>
</comment>
<protein>
    <recommendedName>
        <fullName evidence="3">Azaphilone pigments biosynthesis cluster protein L N-terminal domain-containing protein</fullName>
    </recommendedName>
</protein>
<evidence type="ECO:0000256" key="2">
    <source>
        <dbReference type="SAM" id="SignalP"/>
    </source>
</evidence>
<name>A0AA40EIH6_9PEZI</name>
<sequence length="433" mass="47389">MAEPVSLTSGLLTLVTFAFQSSVVLYKAIESYRTHPKNVRDLKEELEALAAVLESLSETIEKHRDTDLTPLKLPLLRCGKACREFEDAVAKCSSRSGGPRTSFRDWAKLRYMGDGIDEFRRMLAGYKSTITIALANANLRQSSISAEGLEKYKSIIHDTTADLQDHLDNVNEKLKSEFVRAAERSSEDAVLVRQMEEERSSAQQCLVICAQLSAHIKKVQPTLAAGRTQRSADGRAAGGPVAEQITADGLEGCRDALGAASQRLEDHLKSVVDRLMATTKRSLSSPEDAAKLEMLHTEWQTARLCIDVCAKANENVTKVNINVFDNIKGEDKVLQFFASTTGRPVHAKDISVGTEGVQFGGQLSDDTIQQISRDFSPGARMMPFEGDPQVTPPIADGSQTVPFKDRYGMGYKLSPQAGAYVKDQGSDSRKASD</sequence>
<evidence type="ECO:0000313" key="4">
    <source>
        <dbReference type="EMBL" id="KAK0738183.1"/>
    </source>
</evidence>
<proteinExistence type="predicted"/>
<dbReference type="Pfam" id="PF17111">
    <property type="entry name" value="PigL_N"/>
    <property type="match status" value="1"/>
</dbReference>
<gene>
    <name evidence="4" type="ORF">B0T18DRAFT_433035</name>
</gene>
<dbReference type="EMBL" id="JAUKUD010000007">
    <property type="protein sequence ID" value="KAK0738183.1"/>
    <property type="molecule type" value="Genomic_DNA"/>
</dbReference>
<dbReference type="InterPro" id="IPR031348">
    <property type="entry name" value="PigL_N"/>
</dbReference>